<gene>
    <name evidence="2" type="ORF">ILUMI_02116</name>
</gene>
<protein>
    <submittedName>
        <fullName evidence="2">Uncharacterized protein</fullName>
    </submittedName>
</protein>
<keyword evidence="3" id="KW-1185">Reference proteome</keyword>
<sequence length="327" mass="36969">MCIPFPVNIANNVLSNNVQLNDIIVFPYEELVTLNEAYGKVVEHVEHQCVGTENTLGGNKDFGKEYDEEIPLDGQSVDYDPDDKEDNTSDKYKKQKGHDIYLKSRAGQRVEVCRVFLLTTLTLDRDTYFRWCSEKQKEKGTNGEQVLVEKRNYDNIASSKEKIAIHTPRQELCNTCCGYKAGTVSSEKYQKRLKRKDEARAAKNTTKGTASSEKFVDNGLASEVSLYVWHEALGAVSSNEFTSCLINYIRNSADSYKKVVLISEGCNYQNRTKVLSSALSNIAVEKSIVIIQLYLEKGHTMMEADSVHSTFEQYFKPPINSPMDYVA</sequence>
<feature type="region of interest" description="Disordered" evidence="1">
    <location>
        <begin position="72"/>
        <end position="94"/>
    </location>
</feature>
<dbReference type="OrthoDB" id="6772076at2759"/>
<dbReference type="AlphaFoldDB" id="A0A8K0DDB1"/>
<organism evidence="2 3">
    <name type="scientific">Ignelater luminosus</name>
    <name type="common">Cucubano</name>
    <name type="synonym">Pyrophorus luminosus</name>
    <dbReference type="NCBI Taxonomy" id="2038154"/>
    <lineage>
        <taxon>Eukaryota</taxon>
        <taxon>Metazoa</taxon>
        <taxon>Ecdysozoa</taxon>
        <taxon>Arthropoda</taxon>
        <taxon>Hexapoda</taxon>
        <taxon>Insecta</taxon>
        <taxon>Pterygota</taxon>
        <taxon>Neoptera</taxon>
        <taxon>Endopterygota</taxon>
        <taxon>Coleoptera</taxon>
        <taxon>Polyphaga</taxon>
        <taxon>Elateriformia</taxon>
        <taxon>Elateroidea</taxon>
        <taxon>Elateridae</taxon>
        <taxon>Agrypninae</taxon>
        <taxon>Pyrophorini</taxon>
        <taxon>Ignelater</taxon>
    </lineage>
</organism>
<dbReference type="EMBL" id="VTPC01000872">
    <property type="protein sequence ID" value="KAF2904058.1"/>
    <property type="molecule type" value="Genomic_DNA"/>
</dbReference>
<reference evidence="2" key="1">
    <citation type="submission" date="2019-08" db="EMBL/GenBank/DDBJ databases">
        <title>The genome of the North American firefly Photinus pyralis.</title>
        <authorList>
            <consortium name="Photinus pyralis genome working group"/>
            <person name="Fallon T.R."/>
            <person name="Sander Lower S.E."/>
            <person name="Weng J.-K."/>
        </authorList>
    </citation>
    <scope>NUCLEOTIDE SEQUENCE</scope>
    <source>
        <strain evidence="2">TRF0915ILg1</strain>
        <tissue evidence="2">Whole body</tissue>
    </source>
</reference>
<dbReference type="PANTHER" id="PTHR10773:SF19">
    <property type="match status" value="1"/>
</dbReference>
<evidence type="ECO:0000313" key="2">
    <source>
        <dbReference type="EMBL" id="KAF2904058.1"/>
    </source>
</evidence>
<dbReference type="Proteomes" id="UP000801492">
    <property type="component" value="Unassembled WGS sequence"/>
</dbReference>
<accession>A0A8K0DDB1</accession>
<evidence type="ECO:0000256" key="1">
    <source>
        <dbReference type="SAM" id="MobiDB-lite"/>
    </source>
</evidence>
<dbReference type="PANTHER" id="PTHR10773">
    <property type="entry name" value="DNA-DIRECTED RNA POLYMERASES I, II, AND III SUBUNIT RPABC2"/>
    <property type="match status" value="1"/>
</dbReference>
<evidence type="ECO:0000313" key="3">
    <source>
        <dbReference type="Proteomes" id="UP000801492"/>
    </source>
</evidence>
<name>A0A8K0DDB1_IGNLU</name>
<comment type="caution">
    <text evidence="2">The sequence shown here is derived from an EMBL/GenBank/DDBJ whole genome shotgun (WGS) entry which is preliminary data.</text>
</comment>
<proteinExistence type="predicted"/>